<evidence type="ECO:0000256" key="6">
    <source>
        <dbReference type="PIRSR" id="PIRSR630616-2"/>
    </source>
</evidence>
<dbReference type="EMBL" id="MLAK01001082">
    <property type="protein sequence ID" value="OHS97986.1"/>
    <property type="molecule type" value="Genomic_DNA"/>
</dbReference>
<dbReference type="VEuPathDB" id="TrichDB:TRFO_09146"/>
<evidence type="ECO:0000256" key="4">
    <source>
        <dbReference type="ARBA" id="ARBA00022777"/>
    </source>
</evidence>
<keyword evidence="2" id="KW-0808">Transferase</keyword>
<dbReference type="GeneID" id="94829406"/>
<evidence type="ECO:0000313" key="9">
    <source>
        <dbReference type="Proteomes" id="UP000179807"/>
    </source>
</evidence>
<keyword evidence="4" id="KW-0418">Kinase</keyword>
<dbReference type="InterPro" id="IPR011009">
    <property type="entry name" value="Kinase-like_dom_sf"/>
</dbReference>
<dbReference type="PROSITE" id="PS50011">
    <property type="entry name" value="PROTEIN_KINASE_DOM"/>
    <property type="match status" value="1"/>
</dbReference>
<dbReference type="InterPro" id="IPR030616">
    <property type="entry name" value="Aur-like"/>
</dbReference>
<keyword evidence="1" id="KW-0723">Serine/threonine-protein kinase</keyword>
<dbReference type="PANTHER" id="PTHR24350">
    <property type="entry name" value="SERINE/THREONINE-PROTEIN KINASE IAL-RELATED"/>
    <property type="match status" value="1"/>
</dbReference>
<accession>A0A1J4JFR1</accession>
<evidence type="ECO:0000256" key="5">
    <source>
        <dbReference type="ARBA" id="ARBA00022840"/>
    </source>
</evidence>
<dbReference type="AlphaFoldDB" id="A0A1J4JFR1"/>
<comment type="caution">
    <text evidence="8">The sequence shown here is derived from an EMBL/GenBank/DDBJ whole genome shotgun (WGS) entry which is preliminary data.</text>
</comment>
<dbReference type="Gene3D" id="1.10.510.10">
    <property type="entry name" value="Transferase(Phosphotransferase) domain 1"/>
    <property type="match status" value="1"/>
</dbReference>
<protein>
    <recommendedName>
        <fullName evidence="7">Protein kinase domain-containing protein</fullName>
    </recommendedName>
</protein>
<feature type="binding site" evidence="6">
    <location>
        <position position="53"/>
    </location>
    <ligand>
        <name>ATP</name>
        <dbReference type="ChEBI" id="CHEBI:30616"/>
    </ligand>
</feature>
<evidence type="ECO:0000259" key="7">
    <source>
        <dbReference type="PROSITE" id="PS50011"/>
    </source>
</evidence>
<dbReference type="Pfam" id="PF00069">
    <property type="entry name" value="Pkinase"/>
    <property type="match status" value="1"/>
</dbReference>
<evidence type="ECO:0000256" key="2">
    <source>
        <dbReference type="ARBA" id="ARBA00022679"/>
    </source>
</evidence>
<dbReference type="RefSeq" id="XP_068351123.1">
    <property type="nucleotide sequence ID" value="XM_068494702.1"/>
</dbReference>
<dbReference type="Proteomes" id="UP000179807">
    <property type="component" value="Unassembled WGS sequence"/>
</dbReference>
<organism evidence="8 9">
    <name type="scientific">Tritrichomonas foetus</name>
    <dbReference type="NCBI Taxonomy" id="1144522"/>
    <lineage>
        <taxon>Eukaryota</taxon>
        <taxon>Metamonada</taxon>
        <taxon>Parabasalia</taxon>
        <taxon>Tritrichomonadida</taxon>
        <taxon>Tritrichomonadidae</taxon>
        <taxon>Tritrichomonas</taxon>
    </lineage>
</organism>
<proteinExistence type="predicted"/>
<dbReference type="InterPro" id="IPR000719">
    <property type="entry name" value="Prot_kinase_dom"/>
</dbReference>
<evidence type="ECO:0000313" key="8">
    <source>
        <dbReference type="EMBL" id="OHS97986.1"/>
    </source>
</evidence>
<dbReference type="GO" id="GO:0004674">
    <property type="term" value="F:protein serine/threonine kinase activity"/>
    <property type="evidence" value="ECO:0007669"/>
    <property type="project" value="UniProtKB-KW"/>
</dbReference>
<sequence length="438" mass="50602">MNIDTNFLPSKWYPEPEKNVVSQYNVIKELYRDDSSQIVVASREPDKRIFTIKRIMKSKLVSEKARHIQRELDIMYALKHPNIFSLFEYFEDDNCFNFVMPGAPDGNLRKNIEKNGRLRETHAATIIYQIFQALNYLHKNGIFFGNLSSDCIFFQSFPNKLRIGSFLNASMEENSNCQHLNFYSPPELFEKNDDDDNDTFLNVPVQKKPKNKLNEKSDIWCVGILLYEMVTGNLPWKLNGSNEQIVSQIQNGKIPIPSNVSEPCADVIKAILCVNPRERVSYERLLHFPWMNLGIPKKIHPRNEFKQKDFQKITQPHPFHSGLCGTPNSILNSNHSNYNNANLNAKNDNLKRTQKGNFSSSINHSNMNHSNINNNMNDTANSNLNRSLNYGVNSRTIRILERCRIDIDDDKMLVSPFEVPPEILEVEKVPIQPKTVVR</sequence>
<feature type="domain" description="Protein kinase" evidence="7">
    <location>
        <begin position="24"/>
        <end position="291"/>
    </location>
</feature>
<keyword evidence="5 6" id="KW-0067">ATP-binding</keyword>
<reference evidence="8" key="1">
    <citation type="submission" date="2016-10" db="EMBL/GenBank/DDBJ databases">
        <authorList>
            <person name="Benchimol M."/>
            <person name="Almeida L.G."/>
            <person name="Vasconcelos A.T."/>
            <person name="Perreira-Neves A."/>
            <person name="Rosa I.A."/>
            <person name="Tasca T."/>
            <person name="Bogo M.R."/>
            <person name="de Souza W."/>
        </authorList>
    </citation>
    <scope>NUCLEOTIDE SEQUENCE [LARGE SCALE GENOMIC DNA]</scope>
    <source>
        <strain evidence="8">K</strain>
    </source>
</reference>
<keyword evidence="3 6" id="KW-0547">Nucleotide-binding</keyword>
<name>A0A1J4JFR1_9EUKA</name>
<dbReference type="GO" id="GO:0005524">
    <property type="term" value="F:ATP binding"/>
    <property type="evidence" value="ECO:0007669"/>
    <property type="project" value="UniProtKB-KW"/>
</dbReference>
<evidence type="ECO:0000256" key="3">
    <source>
        <dbReference type="ARBA" id="ARBA00022741"/>
    </source>
</evidence>
<dbReference type="SUPFAM" id="SSF56112">
    <property type="entry name" value="Protein kinase-like (PK-like)"/>
    <property type="match status" value="1"/>
</dbReference>
<gene>
    <name evidence="8" type="ORF">TRFO_09146</name>
</gene>
<evidence type="ECO:0000256" key="1">
    <source>
        <dbReference type="ARBA" id="ARBA00022527"/>
    </source>
</evidence>
<keyword evidence="9" id="KW-1185">Reference proteome</keyword>